<reference evidence="2" key="1">
    <citation type="submission" date="2018-11" db="EMBL/GenBank/DDBJ databases">
        <title>The first complete genome sequence of Mycoplasma iowae strain 695.</title>
        <authorList>
            <person name="Ghanem M."/>
            <person name="El-Gazzar M."/>
        </authorList>
    </citation>
    <scope>NUCLEOTIDE SEQUENCE [LARGE SCALE GENOMIC DNA]</scope>
    <source>
        <strain evidence="2">695</strain>
    </source>
</reference>
<dbReference type="Pfam" id="PF09568">
    <property type="entry name" value="RE_MjaI"/>
    <property type="match status" value="1"/>
</dbReference>
<dbReference type="GO" id="GO:0009307">
    <property type="term" value="P:DNA restriction-modification system"/>
    <property type="evidence" value="ECO:0007669"/>
    <property type="project" value="InterPro"/>
</dbReference>
<dbReference type="EMBL" id="CP033512">
    <property type="protein sequence ID" value="QHG89488.1"/>
    <property type="molecule type" value="Genomic_DNA"/>
</dbReference>
<keyword evidence="1" id="KW-0378">Hydrolase</keyword>
<dbReference type="REBASE" id="368234">
    <property type="entry name" value="Mio695TORF1060P"/>
</dbReference>
<dbReference type="Proteomes" id="UP000464283">
    <property type="component" value="Chromosome"/>
</dbReference>
<keyword evidence="1" id="KW-0255">Endonuclease</keyword>
<dbReference type="OrthoDB" id="1708084at2"/>
<accession>A0A6P1LDJ9</accession>
<dbReference type="RefSeq" id="WP_004024982.1">
    <property type="nucleotide sequence ID" value="NZ_AGFP01000026.1"/>
</dbReference>
<name>A0A6P1LDJ9_MALIO</name>
<organism evidence="1 2">
    <name type="scientific">Malacoplasma iowae 695</name>
    <dbReference type="NCBI Taxonomy" id="1048830"/>
    <lineage>
        <taxon>Bacteria</taxon>
        <taxon>Bacillati</taxon>
        <taxon>Mycoplasmatota</taxon>
        <taxon>Mycoplasmoidales</taxon>
        <taxon>Mycoplasmoidaceae</taxon>
        <taxon>Malacoplasma</taxon>
    </lineage>
</organism>
<dbReference type="REBASE" id="41909">
    <property type="entry name" value="Mio695ORF2688P"/>
</dbReference>
<dbReference type="InterPro" id="IPR019068">
    <property type="entry name" value="Restrct_endonuc_II_MjaI"/>
</dbReference>
<sequence>MQKINKKELIKLTSKENIKKFDLYVSPFINLLNSITNSTRPKRVGQLSEIFNDFIYDWNKKNIEHIPHVNDWSKYYNSLNNVLKDFKECCPKTGEEVRREAAINIYNLFLKFKEELFPKITLELIQDWVDDLIIQKTYNGMMLEQPVASYCAKLILKNNYPKIRFDNSKIVKSDPKEESIGIDWKYIDKNNDVEILLQVKTGNSSAGKNLRSRRNNLVNIPSNVYFCVLDSSKKDEYVIEITLNGKNII</sequence>
<evidence type="ECO:0000313" key="2">
    <source>
        <dbReference type="Proteomes" id="UP000464283"/>
    </source>
</evidence>
<dbReference type="GO" id="GO:0009036">
    <property type="term" value="F:type II site-specific deoxyribonuclease activity"/>
    <property type="evidence" value="ECO:0007669"/>
    <property type="project" value="InterPro"/>
</dbReference>
<dbReference type="GO" id="GO:0003677">
    <property type="term" value="F:DNA binding"/>
    <property type="evidence" value="ECO:0007669"/>
    <property type="project" value="InterPro"/>
</dbReference>
<evidence type="ECO:0000313" key="1">
    <source>
        <dbReference type="EMBL" id="QHG89488.1"/>
    </source>
</evidence>
<dbReference type="AlphaFoldDB" id="A0A6P1LDJ9"/>
<dbReference type="EC" id="3.1.21.-" evidence="1"/>
<gene>
    <name evidence="1" type="ORF">EER00_01065</name>
</gene>
<keyword evidence="1" id="KW-0540">Nuclease</keyword>
<protein>
    <submittedName>
        <fullName evidence="1">MjaI family restriction endonuclease</fullName>
        <ecNumber evidence="1">3.1.21.-</ecNumber>
    </submittedName>
</protein>
<dbReference type="KEGG" id="miw:EER00_01065"/>
<dbReference type="GeneID" id="96866770"/>
<proteinExistence type="predicted"/>